<sequence length="278" mass="29635">MASVPLTDAQVRELREKYAAGARQVQLAAEYGVRQNTVSSLVTGRSRQEAGGPIMPGKARKVTSAEVVAIREAIAAGAPRAEVSERYGISHQMVSNIASGRAFADVGGPLTSSAATRARPLTVEQVARIRERVAAGEDRQTIADDFGVSHWTIASVVRGATTGVEDATGEDDEVVQMRRLHSAGVSQTEIARRFGTSQQWVSLIVRGSSHAAHGGPIAEAHRRRLGDDEVRGIREAYAAGTPLADLSERYDVAPAILRLVVTGRTYADRPGPIADQHV</sequence>
<protein>
    <submittedName>
        <fullName evidence="1">Uncharacterized protein</fullName>
    </submittedName>
</protein>
<name>A0A7G6Y8V0_9MICO</name>
<evidence type="ECO:0000313" key="1">
    <source>
        <dbReference type="EMBL" id="QNE34915.1"/>
    </source>
</evidence>
<organism evidence="1 2">
    <name type="scientific">Leifsonia shinshuensis</name>
    <dbReference type="NCBI Taxonomy" id="150026"/>
    <lineage>
        <taxon>Bacteria</taxon>
        <taxon>Bacillati</taxon>
        <taxon>Actinomycetota</taxon>
        <taxon>Actinomycetes</taxon>
        <taxon>Micrococcales</taxon>
        <taxon>Microbacteriaceae</taxon>
        <taxon>Leifsonia</taxon>
    </lineage>
</organism>
<gene>
    <name evidence="1" type="ORF">F1C12_07080</name>
</gene>
<dbReference type="RefSeq" id="WP_185278086.1">
    <property type="nucleotide sequence ID" value="NZ_CP043641.1"/>
</dbReference>
<evidence type="ECO:0000313" key="2">
    <source>
        <dbReference type="Proteomes" id="UP000515511"/>
    </source>
</evidence>
<dbReference type="Gene3D" id="1.10.10.60">
    <property type="entry name" value="Homeodomain-like"/>
    <property type="match status" value="1"/>
</dbReference>
<dbReference type="EMBL" id="CP043641">
    <property type="protein sequence ID" value="QNE34915.1"/>
    <property type="molecule type" value="Genomic_DNA"/>
</dbReference>
<proteinExistence type="predicted"/>
<accession>A0A7G6Y8V0</accession>
<dbReference type="Proteomes" id="UP000515511">
    <property type="component" value="Chromosome"/>
</dbReference>
<dbReference type="KEGG" id="lse:F1C12_07080"/>
<reference evidence="2" key="1">
    <citation type="submission" date="2019-09" db="EMBL/GenBank/DDBJ databases">
        <title>Antimicrobial potential of Antarctic Bacteria.</title>
        <authorList>
            <person name="Benaud N."/>
            <person name="Edwards R.J."/>
            <person name="Ferrari B.C."/>
        </authorList>
    </citation>
    <scope>NUCLEOTIDE SEQUENCE [LARGE SCALE GENOMIC DNA]</scope>
    <source>
        <strain evidence="2">INR9</strain>
    </source>
</reference>
<dbReference type="AlphaFoldDB" id="A0A7G6Y8V0"/>